<organism evidence="5 6">
    <name type="scientific">Paramicrosporidium saccamoebae</name>
    <dbReference type="NCBI Taxonomy" id="1246581"/>
    <lineage>
        <taxon>Eukaryota</taxon>
        <taxon>Fungi</taxon>
        <taxon>Fungi incertae sedis</taxon>
        <taxon>Cryptomycota</taxon>
        <taxon>Cryptomycota incertae sedis</taxon>
        <taxon>Paramicrosporidium</taxon>
    </lineage>
</organism>
<dbReference type="PANTHER" id="PTHR10272">
    <property type="entry name" value="PLATELET-ACTIVATING FACTOR ACETYLHYDROLASE"/>
    <property type="match status" value="1"/>
</dbReference>
<dbReference type="PANTHER" id="PTHR10272:SF0">
    <property type="entry name" value="PLATELET-ACTIVATING FACTOR ACETYLHYDROLASE"/>
    <property type="match status" value="1"/>
</dbReference>
<dbReference type="GO" id="GO:0016042">
    <property type="term" value="P:lipid catabolic process"/>
    <property type="evidence" value="ECO:0007669"/>
    <property type="project" value="UniProtKB-KW"/>
</dbReference>
<dbReference type="AlphaFoldDB" id="A0A2H9TG79"/>
<sequence length="179" mass="19980">MFRWFRSSSSSALPRPSGAYTVGFVDYEWSPPSSENATNPPSHVLARIYYPSLPVAKHDPADPIESGWSGRSHWIPSASYYPGMEWGRADHLGYGYYLKMPWYISSPLFRLVAGNSAIWAVENAPPAQIDEMPAVVFSHGLGGIRTTYSSVCSDLASHGYVVAAIEHRYFVRWDEPTEC</sequence>
<dbReference type="GO" id="GO:0003847">
    <property type="term" value="F:1-alkyl-2-acetylglycerophosphocholine esterase activity"/>
    <property type="evidence" value="ECO:0007669"/>
    <property type="project" value="UniProtKB-EC"/>
</dbReference>
<dbReference type="Gene3D" id="3.40.50.1820">
    <property type="entry name" value="alpha/beta hydrolase"/>
    <property type="match status" value="1"/>
</dbReference>
<dbReference type="SUPFAM" id="SSF53474">
    <property type="entry name" value="alpha/beta-Hydrolases"/>
    <property type="match status" value="1"/>
</dbReference>
<dbReference type="STRING" id="1246581.A0A2H9TG79"/>
<keyword evidence="6" id="KW-1185">Reference proteome</keyword>
<evidence type="ECO:0000256" key="4">
    <source>
        <dbReference type="ARBA" id="ARBA00023098"/>
    </source>
</evidence>
<evidence type="ECO:0000256" key="3">
    <source>
        <dbReference type="ARBA" id="ARBA00022963"/>
    </source>
</evidence>
<evidence type="ECO:0000313" key="6">
    <source>
        <dbReference type="Proteomes" id="UP000240830"/>
    </source>
</evidence>
<reference evidence="5 6" key="1">
    <citation type="submission" date="2016-10" db="EMBL/GenBank/DDBJ databases">
        <title>The genome of Paramicrosporidium saccamoebae is the missing link in understanding Cryptomycota and Microsporidia evolution.</title>
        <authorList>
            <person name="Quandt C.A."/>
            <person name="Beaudet D."/>
            <person name="Corsaro D."/>
            <person name="Michel R."/>
            <person name="Corradi N."/>
            <person name="James T."/>
        </authorList>
    </citation>
    <scope>NUCLEOTIDE SEQUENCE [LARGE SCALE GENOMIC DNA]</scope>
    <source>
        <strain evidence="5 6">KSL3</strain>
    </source>
</reference>
<dbReference type="EMBL" id="MTSL01000207">
    <property type="protein sequence ID" value="PJF16783.1"/>
    <property type="molecule type" value="Genomic_DNA"/>
</dbReference>
<dbReference type="InterPro" id="IPR029058">
    <property type="entry name" value="AB_hydrolase_fold"/>
</dbReference>
<dbReference type="OrthoDB" id="2363873at2759"/>
<gene>
    <name evidence="5" type="ORF">PSACC_03412</name>
</gene>
<evidence type="ECO:0000256" key="1">
    <source>
        <dbReference type="ARBA" id="ARBA00013201"/>
    </source>
</evidence>
<evidence type="ECO:0000256" key="2">
    <source>
        <dbReference type="ARBA" id="ARBA00022801"/>
    </source>
</evidence>
<evidence type="ECO:0000313" key="5">
    <source>
        <dbReference type="EMBL" id="PJF16783.1"/>
    </source>
</evidence>
<keyword evidence="4" id="KW-0443">Lipid metabolism</keyword>
<proteinExistence type="predicted"/>
<keyword evidence="3" id="KW-0442">Lipid degradation</keyword>
<dbReference type="EC" id="3.1.1.47" evidence="1"/>
<protein>
    <recommendedName>
        <fullName evidence="1">1-alkyl-2-acetylglycerophosphocholine esterase</fullName>
        <ecNumber evidence="1">3.1.1.47</ecNumber>
    </recommendedName>
</protein>
<name>A0A2H9TG79_9FUNG</name>
<dbReference type="Proteomes" id="UP000240830">
    <property type="component" value="Unassembled WGS sequence"/>
</dbReference>
<dbReference type="Pfam" id="PF03403">
    <property type="entry name" value="PAF-AH_p_II"/>
    <property type="match status" value="1"/>
</dbReference>
<keyword evidence="2 5" id="KW-0378">Hydrolase</keyword>
<accession>A0A2H9TG79</accession>
<comment type="caution">
    <text evidence="5">The sequence shown here is derived from an EMBL/GenBank/DDBJ whole genome shotgun (WGS) entry which is preliminary data.</text>
</comment>